<dbReference type="AlphaFoldDB" id="A0A2A9P353"/>
<evidence type="ECO:0000256" key="3">
    <source>
        <dbReference type="ARBA" id="ARBA00022722"/>
    </source>
</evidence>
<dbReference type="Pfam" id="PF00545">
    <property type="entry name" value="Ribonuclease"/>
    <property type="match status" value="1"/>
</dbReference>
<dbReference type="Gene3D" id="3.10.450.30">
    <property type="entry name" value="Microbial ribonucleases"/>
    <property type="match status" value="1"/>
</dbReference>
<evidence type="ECO:0000256" key="8">
    <source>
        <dbReference type="ARBA" id="ARBA00034015"/>
    </source>
</evidence>
<keyword evidence="4" id="KW-0255">Endonuclease</keyword>
<dbReference type="InterPro" id="IPR000026">
    <property type="entry name" value="N1-like"/>
</dbReference>
<evidence type="ECO:0000256" key="7">
    <source>
        <dbReference type="ARBA" id="ARBA00023239"/>
    </source>
</evidence>
<evidence type="ECO:0000313" key="11">
    <source>
        <dbReference type="Proteomes" id="UP000037136"/>
    </source>
</evidence>
<evidence type="ECO:0000256" key="6">
    <source>
        <dbReference type="ARBA" id="ARBA00023157"/>
    </source>
</evidence>
<name>A0A2A9P353_OPHUN</name>
<comment type="catalytic activity">
    <reaction evidence="8">
        <text>[RNA] containing guanosine + H2O = an [RNA fragment]-3'-guanosine-3'-phosphate + a 5'-hydroxy-ribonucleotide-3'-[RNA fragment].</text>
        <dbReference type="EC" id="4.6.1.24"/>
    </reaction>
</comment>
<dbReference type="STRING" id="268505.A0A2A9P353"/>
<keyword evidence="5" id="KW-0378">Hydrolase</keyword>
<dbReference type="Proteomes" id="UP000037136">
    <property type="component" value="Unassembled WGS sequence"/>
</dbReference>
<keyword evidence="7" id="KW-0456">Lyase</keyword>
<dbReference type="InterPro" id="IPR016191">
    <property type="entry name" value="Ribonuclease/ribotoxin"/>
</dbReference>
<accession>A0A2A9P353</accession>
<sequence length="135" mass="14610">MHHLPLPLPLVLLFGLFTGLARAAAIGDVQIQCGRTFYSARDVEAASAAACNYVKEEDTAGESTYPHQYNNFEAFRFHDYEGPFYEFPILSSGRVYSGGRPGPDRVVITERCEEAGQITHSGAGGNSFIGCSGTD</sequence>
<organism evidence="10 11">
    <name type="scientific">Ophiocordyceps unilateralis</name>
    <name type="common">Zombie-ant fungus</name>
    <name type="synonym">Torrubia unilateralis</name>
    <dbReference type="NCBI Taxonomy" id="268505"/>
    <lineage>
        <taxon>Eukaryota</taxon>
        <taxon>Fungi</taxon>
        <taxon>Dikarya</taxon>
        <taxon>Ascomycota</taxon>
        <taxon>Pezizomycotina</taxon>
        <taxon>Sordariomycetes</taxon>
        <taxon>Hypocreomycetidae</taxon>
        <taxon>Hypocreales</taxon>
        <taxon>Ophiocordycipitaceae</taxon>
        <taxon>Ophiocordyceps</taxon>
    </lineage>
</organism>
<dbReference type="GO" id="GO:0046589">
    <property type="term" value="F:ribonuclease T1 activity"/>
    <property type="evidence" value="ECO:0007669"/>
    <property type="project" value="UniProtKB-EC"/>
</dbReference>
<dbReference type="GO" id="GO:0016787">
    <property type="term" value="F:hydrolase activity"/>
    <property type="evidence" value="ECO:0007669"/>
    <property type="project" value="UniProtKB-KW"/>
</dbReference>
<evidence type="ECO:0000256" key="2">
    <source>
        <dbReference type="ARBA" id="ARBA00012549"/>
    </source>
</evidence>
<keyword evidence="6" id="KW-1015">Disulfide bond</keyword>
<evidence type="ECO:0000256" key="9">
    <source>
        <dbReference type="SAM" id="SignalP"/>
    </source>
</evidence>
<dbReference type="PANTHER" id="PTHR42104">
    <property type="entry name" value="EXTRACELLULAR GUANYL-SPECIFIC RIBONUCLEASE RNTA (AFU_ORTHOLOGUE AFUA_4G03230)"/>
    <property type="match status" value="1"/>
</dbReference>
<feature type="chain" id="PRO_5012721714" description="ribonuclease T1" evidence="9">
    <location>
        <begin position="24"/>
        <end position="135"/>
    </location>
</feature>
<keyword evidence="3" id="KW-0540">Nuclease</keyword>
<keyword evidence="9" id="KW-0732">Signal</keyword>
<evidence type="ECO:0000256" key="5">
    <source>
        <dbReference type="ARBA" id="ARBA00022801"/>
    </source>
</evidence>
<proteinExistence type="inferred from homology"/>
<protein>
    <recommendedName>
        <fullName evidence="2">ribonuclease T1</fullName>
        <ecNumber evidence="2">4.6.1.24</ecNumber>
    </recommendedName>
</protein>
<dbReference type="GO" id="GO:0003723">
    <property type="term" value="F:RNA binding"/>
    <property type="evidence" value="ECO:0007669"/>
    <property type="project" value="InterPro"/>
</dbReference>
<gene>
    <name evidence="10" type="ORF">XA68_10134</name>
</gene>
<feature type="signal peptide" evidence="9">
    <location>
        <begin position="1"/>
        <end position="23"/>
    </location>
</feature>
<reference evidence="10 11" key="2">
    <citation type="journal article" date="2017" name="Sci. Rep.">
        <title>Ant-infecting Ophiocordyceps genomes reveal a high diversity of potential behavioral manipulation genes and a possible major role for enterotoxins.</title>
        <authorList>
            <person name="de Bekker C."/>
            <person name="Ohm R.A."/>
            <person name="Evans H.C."/>
            <person name="Brachmann A."/>
            <person name="Hughes D.P."/>
        </authorList>
    </citation>
    <scope>NUCLEOTIDE SEQUENCE [LARGE SCALE GENOMIC DNA]</scope>
    <source>
        <strain evidence="10 11">SC16a</strain>
    </source>
</reference>
<evidence type="ECO:0000256" key="4">
    <source>
        <dbReference type="ARBA" id="ARBA00022759"/>
    </source>
</evidence>
<keyword evidence="11" id="KW-1185">Reference proteome</keyword>
<evidence type="ECO:0000256" key="1">
    <source>
        <dbReference type="ARBA" id="ARBA00009006"/>
    </source>
</evidence>
<comment type="similarity">
    <text evidence="1">Belongs to the ribonuclease N1/T1 family.</text>
</comment>
<evidence type="ECO:0000313" key="10">
    <source>
        <dbReference type="EMBL" id="PFH55306.1"/>
    </source>
</evidence>
<dbReference type="PANTHER" id="PTHR42104:SF1">
    <property type="entry name" value="EXTRACELLULAR GUANYL-SPECIFIC RIBONUCLEASE RNTA (AFU_ORTHOLOGUE AFUA_4G03230)"/>
    <property type="match status" value="1"/>
</dbReference>
<dbReference type="CDD" id="cd00606">
    <property type="entry name" value="fungal_RNase"/>
    <property type="match status" value="1"/>
</dbReference>
<dbReference type="OrthoDB" id="5425539at2759"/>
<reference evidence="10 11" key="1">
    <citation type="journal article" date="2015" name="BMC Genomics">
        <title>Gene expression during zombie ant biting behavior reflects the complexity underlying fungal parasitic behavioral manipulation.</title>
        <authorList>
            <person name="de Bekker C."/>
            <person name="Ohm R.A."/>
            <person name="Loreto R.G."/>
            <person name="Sebastian A."/>
            <person name="Albert I."/>
            <person name="Merrow M."/>
            <person name="Brachmann A."/>
            <person name="Hughes D.P."/>
        </authorList>
    </citation>
    <scope>NUCLEOTIDE SEQUENCE [LARGE SCALE GENOMIC DNA]</scope>
    <source>
        <strain evidence="10 11">SC16a</strain>
    </source>
</reference>
<dbReference type="EMBL" id="LAZP02001008">
    <property type="protein sequence ID" value="PFH55306.1"/>
    <property type="molecule type" value="Genomic_DNA"/>
</dbReference>
<dbReference type="SUPFAM" id="SSF53933">
    <property type="entry name" value="Microbial ribonucleases"/>
    <property type="match status" value="1"/>
</dbReference>
<comment type="caution">
    <text evidence="10">The sequence shown here is derived from an EMBL/GenBank/DDBJ whole genome shotgun (WGS) entry which is preliminary data.</text>
</comment>
<dbReference type="EC" id="4.6.1.24" evidence="2"/>